<dbReference type="Pfam" id="PF01625">
    <property type="entry name" value="PMSR"/>
    <property type="match status" value="1"/>
</dbReference>
<dbReference type="NCBIfam" id="TIGR00401">
    <property type="entry name" value="msrA"/>
    <property type="match status" value="1"/>
</dbReference>
<accession>A0ABY2H4Z0</accession>
<proteinExistence type="inferred from homology"/>
<gene>
    <name evidence="6" type="ORF">CCMA1212_005024</name>
</gene>
<dbReference type="Proteomes" id="UP001642720">
    <property type="component" value="Unassembled WGS sequence"/>
</dbReference>
<reference evidence="6 7" key="1">
    <citation type="submission" date="2018-01" db="EMBL/GenBank/DDBJ databases">
        <title>Genome characterization of the sugarcane-associated fungus Trichoderma ghanense CCMA-1212 and their application in lignocelulose bioconversion.</title>
        <authorList>
            <person name="Steindorff A.S."/>
            <person name="Mendes T.D."/>
            <person name="Vilela E.S.D."/>
            <person name="Rodrigues D.S."/>
            <person name="Formighieri E.F."/>
            <person name="Melo I.S."/>
            <person name="Favaro L.C.L."/>
        </authorList>
    </citation>
    <scope>NUCLEOTIDE SEQUENCE [LARGE SCALE GENOMIC DNA]</scope>
    <source>
        <strain evidence="6 7">CCMA-1212</strain>
    </source>
</reference>
<evidence type="ECO:0000256" key="1">
    <source>
        <dbReference type="ARBA" id="ARBA00005591"/>
    </source>
</evidence>
<dbReference type="HAMAP" id="MF_01401">
    <property type="entry name" value="MsrA"/>
    <property type="match status" value="1"/>
</dbReference>
<comment type="caution">
    <text evidence="6">The sequence shown here is derived from an EMBL/GenBank/DDBJ whole genome shotgun (WGS) entry which is preliminary data.</text>
</comment>
<keyword evidence="3" id="KW-0560">Oxidoreductase</keyword>
<feature type="domain" description="Peptide methionine sulphoxide reductase MsrA" evidence="5">
    <location>
        <begin position="44"/>
        <end position="197"/>
    </location>
</feature>
<evidence type="ECO:0000256" key="4">
    <source>
        <dbReference type="ARBA" id="ARBA00030643"/>
    </source>
</evidence>
<evidence type="ECO:0000256" key="3">
    <source>
        <dbReference type="ARBA" id="ARBA00023002"/>
    </source>
</evidence>
<dbReference type="PANTHER" id="PTHR43774:SF1">
    <property type="entry name" value="PEPTIDE METHIONINE SULFOXIDE REDUCTASE MSRA 2"/>
    <property type="match status" value="1"/>
</dbReference>
<dbReference type="SUPFAM" id="SSF55068">
    <property type="entry name" value="Peptide methionine sulfoxide reductase"/>
    <property type="match status" value="1"/>
</dbReference>
<keyword evidence="7" id="KW-1185">Reference proteome</keyword>
<dbReference type="Gene3D" id="3.30.1060.10">
    <property type="entry name" value="Peptide methionine sulphoxide reductase MsrA"/>
    <property type="match status" value="1"/>
</dbReference>
<dbReference type="RefSeq" id="XP_073558768.1">
    <property type="nucleotide sequence ID" value="XM_073702305.1"/>
</dbReference>
<evidence type="ECO:0000256" key="2">
    <source>
        <dbReference type="ARBA" id="ARBA00012502"/>
    </source>
</evidence>
<evidence type="ECO:0000259" key="5">
    <source>
        <dbReference type="Pfam" id="PF01625"/>
    </source>
</evidence>
<dbReference type="EC" id="1.8.4.11" evidence="2"/>
<dbReference type="GeneID" id="300576755"/>
<evidence type="ECO:0000313" key="7">
    <source>
        <dbReference type="Proteomes" id="UP001642720"/>
    </source>
</evidence>
<dbReference type="PANTHER" id="PTHR43774">
    <property type="entry name" value="PEPTIDE METHIONINE SULFOXIDE REDUCTASE"/>
    <property type="match status" value="1"/>
</dbReference>
<dbReference type="EMBL" id="PPTA01000006">
    <property type="protein sequence ID" value="TFB02567.1"/>
    <property type="molecule type" value="Genomic_DNA"/>
</dbReference>
<comment type="similarity">
    <text evidence="1">Belongs to the MsrA Met sulfoxide reductase family.</text>
</comment>
<dbReference type="InterPro" id="IPR002569">
    <property type="entry name" value="Met_Sox_Rdtase_MsrA_dom"/>
</dbReference>
<name>A0ABY2H4Z0_9HYPO</name>
<dbReference type="InterPro" id="IPR036509">
    <property type="entry name" value="Met_Sox_Rdtase_MsrA_sf"/>
</dbReference>
<organism evidence="6 7">
    <name type="scientific">Trichoderma ghanense</name>
    <dbReference type="NCBI Taxonomy" id="65468"/>
    <lineage>
        <taxon>Eukaryota</taxon>
        <taxon>Fungi</taxon>
        <taxon>Dikarya</taxon>
        <taxon>Ascomycota</taxon>
        <taxon>Pezizomycotina</taxon>
        <taxon>Sordariomycetes</taxon>
        <taxon>Hypocreomycetidae</taxon>
        <taxon>Hypocreales</taxon>
        <taxon>Hypocreaceae</taxon>
        <taxon>Trichoderma</taxon>
    </lineage>
</organism>
<protein>
    <recommendedName>
        <fullName evidence="2">peptide-methionine (S)-S-oxide reductase</fullName>
        <ecNumber evidence="2">1.8.4.11</ecNumber>
    </recommendedName>
    <alternativeName>
        <fullName evidence="4">Peptide-methionine (S)-S-oxide reductase</fullName>
    </alternativeName>
</protein>
<sequence length="209" mass="23321">MLTDILARLARPFTTASRLSIAPDSSAAAASSTSSSIPEGAERCTLAAGCYWGTEHLYRKHFTGKGLIDAKVGFIGGDLENPSYRAVCGGNTGHAEAADIIFDPAKVSYRQLLEFFYRMHDPTTLNKQGPDTGPQYRSGIYFHSPEQERIAREVTEKVNSQWWGGNVVTEIVPAGKWWTAEEYHQLYLERNPDGYECPSHFLRPFKDLE</sequence>
<evidence type="ECO:0000313" key="6">
    <source>
        <dbReference type="EMBL" id="TFB02567.1"/>
    </source>
</evidence>